<sequence>MRQMFNEQVQKQQALETELKFYRSLMVPDDSVDGIGIHALELSHGMLPDQFKLRLILTQLQKRKQQSKAQAFITLVGIEQGEAKQIDLGELVDNKFEFDFKYFQVADSEFNVPEDFNLQRIEVRVKVKARRGVKGGETFATFHVPELLQGEKEQRVILEQNSQVKDNPEQ</sequence>
<proteinExistence type="predicted"/>
<accession>A0A411PKB7</accession>
<dbReference type="AlphaFoldDB" id="A0A411PKB7"/>
<dbReference type="RefSeq" id="WP_130601435.1">
    <property type="nucleotide sequence ID" value="NZ_CP036200.1"/>
</dbReference>
<reference evidence="1 2" key="1">
    <citation type="submission" date="2019-02" db="EMBL/GenBank/DDBJ databases">
        <title>Shewanella sp. D4-2 isolated from Dokdo Island.</title>
        <authorList>
            <person name="Baek K."/>
        </authorList>
    </citation>
    <scope>NUCLEOTIDE SEQUENCE [LARGE SCALE GENOMIC DNA]</scope>
    <source>
        <strain evidence="1 2">D4-2</strain>
    </source>
</reference>
<dbReference type="Pfam" id="PF20567">
    <property type="entry name" value="DUF6776"/>
    <property type="match status" value="1"/>
</dbReference>
<gene>
    <name evidence="1" type="ORF">EXU30_15240</name>
</gene>
<dbReference type="Proteomes" id="UP000291106">
    <property type="component" value="Chromosome"/>
</dbReference>
<protein>
    <submittedName>
        <fullName evidence="1">Uncharacterized protein</fullName>
    </submittedName>
</protein>
<keyword evidence="2" id="KW-1185">Reference proteome</keyword>
<dbReference type="OrthoDB" id="7056878at2"/>
<dbReference type="KEGG" id="smai:EXU30_15240"/>
<evidence type="ECO:0000313" key="1">
    <source>
        <dbReference type="EMBL" id="QBF83880.1"/>
    </source>
</evidence>
<name>A0A411PKB7_9GAMM</name>
<dbReference type="EMBL" id="CP036200">
    <property type="protein sequence ID" value="QBF83880.1"/>
    <property type="molecule type" value="Genomic_DNA"/>
</dbReference>
<evidence type="ECO:0000313" key="2">
    <source>
        <dbReference type="Proteomes" id="UP000291106"/>
    </source>
</evidence>
<organism evidence="1 2">
    <name type="scientific">Shewanella maritima</name>
    <dbReference type="NCBI Taxonomy" id="2520507"/>
    <lineage>
        <taxon>Bacteria</taxon>
        <taxon>Pseudomonadati</taxon>
        <taxon>Pseudomonadota</taxon>
        <taxon>Gammaproteobacteria</taxon>
        <taxon>Alteromonadales</taxon>
        <taxon>Shewanellaceae</taxon>
        <taxon>Shewanella</taxon>
    </lineage>
</organism>
<dbReference type="InterPro" id="IPR046703">
    <property type="entry name" value="DUF6776"/>
</dbReference>